<evidence type="ECO:0000256" key="2">
    <source>
        <dbReference type="SAM" id="Phobius"/>
    </source>
</evidence>
<evidence type="ECO:0000313" key="4">
    <source>
        <dbReference type="Proteomes" id="UP000242367"/>
    </source>
</evidence>
<comment type="caution">
    <text evidence="3">The sequence shown here is derived from an EMBL/GenBank/DDBJ whole genome shotgun (WGS) entry which is preliminary data.</text>
</comment>
<keyword evidence="2" id="KW-1133">Transmembrane helix</keyword>
<evidence type="ECO:0000313" key="3">
    <source>
        <dbReference type="EMBL" id="POM23971.1"/>
    </source>
</evidence>
<organism evidence="3 4">
    <name type="scientific">Actinomadura rubteroloni</name>
    <dbReference type="NCBI Taxonomy" id="1926885"/>
    <lineage>
        <taxon>Bacteria</taxon>
        <taxon>Bacillati</taxon>
        <taxon>Actinomycetota</taxon>
        <taxon>Actinomycetes</taxon>
        <taxon>Streptosporangiales</taxon>
        <taxon>Thermomonosporaceae</taxon>
        <taxon>Actinomadura</taxon>
    </lineage>
</organism>
<keyword evidence="2" id="KW-0472">Membrane</keyword>
<protein>
    <recommendedName>
        <fullName evidence="5">DUF2567 domain-containing protein</fullName>
    </recommendedName>
</protein>
<sequence>MRAPVVRALRTWIATCLAVAVLGPLAGLLWRAVAPTVKYVVVGGAPYLADPESRGPIGTDMRFALIAVVAGLACGAVAYLAGGRGNDVPLLLGLAVGGTAAAVLAWRTGHLIGLGSYHRALGHAADGATVTGVADLRATGLLVFWPIAAVALYGVLELFVKRLSPRDGGERGAGEAGEVAGGQLDLESAPPRRDVDGREP</sequence>
<evidence type="ECO:0000256" key="1">
    <source>
        <dbReference type="SAM" id="MobiDB-lite"/>
    </source>
</evidence>
<keyword evidence="4" id="KW-1185">Reference proteome</keyword>
<feature type="transmembrane region" description="Helical" evidence="2">
    <location>
        <begin position="142"/>
        <end position="160"/>
    </location>
</feature>
<evidence type="ECO:0008006" key="5">
    <source>
        <dbReference type="Google" id="ProtNLM"/>
    </source>
</evidence>
<gene>
    <name evidence="3" type="ORF">BTM25_25980</name>
</gene>
<feature type="compositionally biased region" description="Basic and acidic residues" evidence="1">
    <location>
        <begin position="190"/>
        <end position="200"/>
    </location>
</feature>
<accession>A0A2P4UG08</accession>
<reference evidence="3 4" key="1">
    <citation type="journal article" date="2017" name="Chemistry">
        <title>Isolation, Biosynthesis and Chemical Modifications of Rubterolones A-F: Rare Tropolone Alkaloids from Actinomadura sp. 5-2.</title>
        <authorList>
            <person name="Guo H."/>
            <person name="Benndorf R."/>
            <person name="Leichnitz D."/>
            <person name="Klassen J.L."/>
            <person name="Vollmers J."/>
            <person name="Gorls H."/>
            <person name="Steinacker M."/>
            <person name="Weigel C."/>
            <person name="Dahse H.M."/>
            <person name="Kaster A.K."/>
            <person name="de Beer Z.W."/>
            <person name="Poulsen M."/>
            <person name="Beemelmanns C."/>
        </authorList>
    </citation>
    <scope>NUCLEOTIDE SEQUENCE [LARGE SCALE GENOMIC DNA]</scope>
    <source>
        <strain evidence="3 4">5-2</strain>
    </source>
</reference>
<feature type="region of interest" description="Disordered" evidence="1">
    <location>
        <begin position="166"/>
        <end position="200"/>
    </location>
</feature>
<name>A0A2P4UG08_9ACTN</name>
<proteinExistence type="predicted"/>
<feature type="transmembrane region" description="Helical" evidence="2">
    <location>
        <begin position="12"/>
        <end position="33"/>
    </location>
</feature>
<keyword evidence="2" id="KW-0812">Transmembrane</keyword>
<dbReference type="EMBL" id="MTBP01000002">
    <property type="protein sequence ID" value="POM23971.1"/>
    <property type="molecule type" value="Genomic_DNA"/>
</dbReference>
<feature type="transmembrane region" description="Helical" evidence="2">
    <location>
        <begin position="63"/>
        <end position="81"/>
    </location>
</feature>
<dbReference type="Proteomes" id="UP000242367">
    <property type="component" value="Unassembled WGS sequence"/>
</dbReference>
<feature type="transmembrane region" description="Helical" evidence="2">
    <location>
        <begin position="88"/>
        <end position="106"/>
    </location>
</feature>
<dbReference type="AlphaFoldDB" id="A0A2P4UG08"/>